<name>E4XC85_OIKDI</name>
<evidence type="ECO:0000313" key="3">
    <source>
        <dbReference type="Proteomes" id="UP000001307"/>
    </source>
</evidence>
<dbReference type="Proteomes" id="UP000001307">
    <property type="component" value="Unassembled WGS sequence"/>
</dbReference>
<evidence type="ECO:0000256" key="1">
    <source>
        <dbReference type="SAM" id="MobiDB-lite"/>
    </source>
</evidence>
<dbReference type="EMBL" id="FN653035">
    <property type="protein sequence ID" value="CBY09210.1"/>
    <property type="molecule type" value="Genomic_DNA"/>
</dbReference>
<organism evidence="2">
    <name type="scientific">Oikopleura dioica</name>
    <name type="common">Tunicate</name>
    <dbReference type="NCBI Taxonomy" id="34765"/>
    <lineage>
        <taxon>Eukaryota</taxon>
        <taxon>Metazoa</taxon>
        <taxon>Chordata</taxon>
        <taxon>Tunicata</taxon>
        <taxon>Appendicularia</taxon>
        <taxon>Copelata</taxon>
        <taxon>Oikopleuridae</taxon>
        <taxon>Oikopleura</taxon>
    </lineage>
</organism>
<dbReference type="AlphaFoldDB" id="E4XC85"/>
<dbReference type="InParanoid" id="E4XC85"/>
<reference evidence="2" key="1">
    <citation type="journal article" date="2010" name="Science">
        <title>Plasticity of animal genome architecture unmasked by rapid evolution of a pelagic tunicate.</title>
        <authorList>
            <person name="Denoeud F."/>
            <person name="Henriet S."/>
            <person name="Mungpakdee S."/>
            <person name="Aury J.M."/>
            <person name="Da Silva C."/>
            <person name="Brinkmann H."/>
            <person name="Mikhaleva J."/>
            <person name="Olsen L.C."/>
            <person name="Jubin C."/>
            <person name="Canestro C."/>
            <person name="Bouquet J.M."/>
            <person name="Danks G."/>
            <person name="Poulain J."/>
            <person name="Campsteijn C."/>
            <person name="Adamski M."/>
            <person name="Cross I."/>
            <person name="Yadetie F."/>
            <person name="Muffato M."/>
            <person name="Louis A."/>
            <person name="Butcher S."/>
            <person name="Tsagkogeorga G."/>
            <person name="Konrad A."/>
            <person name="Singh S."/>
            <person name="Jensen M.F."/>
            <person name="Cong E.H."/>
            <person name="Eikeseth-Otteraa H."/>
            <person name="Noel B."/>
            <person name="Anthouard V."/>
            <person name="Porcel B.M."/>
            <person name="Kachouri-Lafond R."/>
            <person name="Nishino A."/>
            <person name="Ugolini M."/>
            <person name="Chourrout P."/>
            <person name="Nishida H."/>
            <person name="Aasland R."/>
            <person name="Huzurbazar S."/>
            <person name="Westhof E."/>
            <person name="Delsuc F."/>
            <person name="Lehrach H."/>
            <person name="Reinhardt R."/>
            <person name="Weissenbach J."/>
            <person name="Roy S.W."/>
            <person name="Artiguenave F."/>
            <person name="Postlethwait J.H."/>
            <person name="Manak J.R."/>
            <person name="Thompson E.M."/>
            <person name="Jaillon O."/>
            <person name="Du Pasquier L."/>
            <person name="Boudinot P."/>
            <person name="Liberles D.A."/>
            <person name="Volff J.N."/>
            <person name="Philippe H."/>
            <person name="Lenhard B."/>
            <person name="Roest Crollius H."/>
            <person name="Wincker P."/>
            <person name="Chourrout D."/>
        </authorList>
    </citation>
    <scope>NUCLEOTIDE SEQUENCE [LARGE SCALE GENOMIC DNA]</scope>
</reference>
<accession>E4XC85</accession>
<evidence type="ECO:0000313" key="2">
    <source>
        <dbReference type="EMBL" id="CBY09210.1"/>
    </source>
</evidence>
<gene>
    <name evidence="2" type="ORF">GSOID_T00007740001</name>
</gene>
<sequence>MKPTNASSCSKETWSLRTWSQAIDTTLKQETGYFFPEGASYYWCSKKVEPKAANDADEVPDAALPANTETPW</sequence>
<keyword evidence="3" id="KW-1185">Reference proteome</keyword>
<protein>
    <submittedName>
        <fullName evidence="2">Uncharacterized protein</fullName>
    </submittedName>
</protein>
<proteinExistence type="predicted"/>
<feature type="region of interest" description="Disordered" evidence="1">
    <location>
        <begin position="52"/>
        <end position="72"/>
    </location>
</feature>